<evidence type="ECO:0008006" key="4">
    <source>
        <dbReference type="Google" id="ProtNLM"/>
    </source>
</evidence>
<name>A0ABR3DC26_NEUIN</name>
<keyword evidence="1" id="KW-1133">Transmembrane helix</keyword>
<keyword evidence="3" id="KW-1185">Reference proteome</keyword>
<accession>A0ABR3DC26</accession>
<comment type="caution">
    <text evidence="2">The sequence shown here is derived from an EMBL/GenBank/DDBJ whole genome shotgun (WGS) entry which is preliminary data.</text>
</comment>
<keyword evidence="1" id="KW-0812">Transmembrane</keyword>
<dbReference type="EMBL" id="JAVLET010000004">
    <property type="protein sequence ID" value="KAL0470235.1"/>
    <property type="molecule type" value="Genomic_DNA"/>
</dbReference>
<keyword evidence="1" id="KW-0472">Membrane</keyword>
<sequence length="452" mass="51318">MTTHGDTHSPIKRLPPDLRDRVCGHIASALHSALRSGSLPEDDPRIFTWTTLNRPPDCQTIQRCLRALSLVSKAWSSPAQRALFAVIPINGAYCLMSLLRSLLLFPKNRRFIRCLIPIFSNECARFYMGPHFIGDDISGMVTLAHFVNNLGDILFTPIVEELPNARLLRISLLKHVREPRIPMAFGGNTILVYRFREVLNLVLWAIVHLSPLLRALHLRTDRDQIDGPFAYGPFLEIGRPVFKTLSLRKDPLPRQIGDENWRPCIPTVEHITLLGYATWGMASLMHIPWLYDCLHAWLGSVVHLTSLRLLRGFNEAVLRIDLTVSQSNWNSVLLEHKDTLEELVFDGYRGMWLVARLGADLSNITRFGPTKMLSCLPELKKLAYLMVDLNAIDKDTPPESLPSPNTAQEALALIQTSFPPSLKRLDIVVYGLHPDRRRIGEIYPLRTLTVRF</sequence>
<organism evidence="2 3">
    <name type="scientific">Neurospora intermedia</name>
    <dbReference type="NCBI Taxonomy" id="5142"/>
    <lineage>
        <taxon>Eukaryota</taxon>
        <taxon>Fungi</taxon>
        <taxon>Dikarya</taxon>
        <taxon>Ascomycota</taxon>
        <taxon>Pezizomycotina</taxon>
        <taxon>Sordariomycetes</taxon>
        <taxon>Sordariomycetidae</taxon>
        <taxon>Sordariales</taxon>
        <taxon>Sordariaceae</taxon>
        <taxon>Neurospora</taxon>
    </lineage>
</organism>
<proteinExistence type="predicted"/>
<reference evidence="2 3" key="1">
    <citation type="submission" date="2023-09" db="EMBL/GenBank/DDBJ databases">
        <title>Multi-omics analysis of a traditional fermented food reveals byproduct-associated fungal strains for waste-to-food upcycling.</title>
        <authorList>
            <consortium name="Lawrence Berkeley National Laboratory"/>
            <person name="Rekdal V.M."/>
            <person name="Villalobos-Escobedo J.M."/>
            <person name="Rodriguez-Valeron N."/>
            <person name="Garcia M.O."/>
            <person name="Vasquez D.P."/>
            <person name="Damayanti I."/>
            <person name="Sorensen P.M."/>
            <person name="Baidoo E.E."/>
            <person name="De Carvalho A.C."/>
            <person name="Riley R."/>
            <person name="Lipzen A."/>
            <person name="He G."/>
            <person name="Yan M."/>
            <person name="Haridas S."/>
            <person name="Daum C."/>
            <person name="Yoshinaga Y."/>
            <person name="Ng V."/>
            <person name="Grigoriev I.V."/>
            <person name="Munk R."/>
            <person name="Nuraida L."/>
            <person name="Wijaya C.H."/>
            <person name="Morales P.-C."/>
            <person name="Keasling J.D."/>
        </authorList>
    </citation>
    <scope>NUCLEOTIDE SEQUENCE [LARGE SCALE GENOMIC DNA]</scope>
    <source>
        <strain evidence="2 3">FGSC 2613</strain>
    </source>
</reference>
<gene>
    <name evidence="2" type="ORF">QR685DRAFT_596925</name>
</gene>
<protein>
    <recommendedName>
        <fullName evidence="4">F-box domain-containing protein</fullName>
    </recommendedName>
</protein>
<evidence type="ECO:0000256" key="1">
    <source>
        <dbReference type="SAM" id="Phobius"/>
    </source>
</evidence>
<dbReference type="Proteomes" id="UP001451303">
    <property type="component" value="Unassembled WGS sequence"/>
</dbReference>
<evidence type="ECO:0000313" key="3">
    <source>
        <dbReference type="Proteomes" id="UP001451303"/>
    </source>
</evidence>
<feature type="transmembrane region" description="Helical" evidence="1">
    <location>
        <begin position="82"/>
        <end position="103"/>
    </location>
</feature>
<evidence type="ECO:0000313" key="2">
    <source>
        <dbReference type="EMBL" id="KAL0470235.1"/>
    </source>
</evidence>